<dbReference type="InterPro" id="IPR027954">
    <property type="entry name" value="Transcobalamin-like_C"/>
</dbReference>
<reference evidence="4 5" key="1">
    <citation type="submission" date="2025-04" db="UniProtKB">
        <authorList>
            <consortium name="RefSeq"/>
        </authorList>
    </citation>
    <scope>IDENTIFICATION</scope>
</reference>
<sequence>MCGKSCLIILCMFIATEFVAHAQLSSKKRKNQCEFEQPDCGFCGKRINVTLIARNTIREPLFEVTADVTRVHKRELLSFLEIAAQTASEFKFVVSNAGSGYQVESINGLPRSNEEQWQILSNDIPLECGVSNYITRSDDTIVFNFTSTLQ</sequence>
<feature type="domain" description="Transcobalamin-like C-terminal" evidence="2">
    <location>
        <begin position="96"/>
        <end position="146"/>
    </location>
</feature>
<dbReference type="Pfam" id="PF14478">
    <property type="entry name" value="DUF4430"/>
    <property type="match status" value="1"/>
</dbReference>
<dbReference type="InterPro" id="IPR051588">
    <property type="entry name" value="Cobalamin_Transport"/>
</dbReference>
<feature type="signal peptide" evidence="1">
    <location>
        <begin position="1"/>
        <end position="22"/>
    </location>
</feature>
<feature type="chain" id="PRO_5044701692" evidence="1">
    <location>
        <begin position="23"/>
        <end position="150"/>
    </location>
</feature>
<accession>A0A9U8EJW8</accession>
<evidence type="ECO:0000259" key="2">
    <source>
        <dbReference type="Pfam" id="PF14478"/>
    </source>
</evidence>
<keyword evidence="1" id="KW-0732">Signal</keyword>
<dbReference type="PANTHER" id="PTHR10559:SF18">
    <property type="entry name" value="TRANSCOBALAMIN II"/>
    <property type="match status" value="1"/>
</dbReference>
<dbReference type="GeneID" id="106073785"/>
<dbReference type="OrthoDB" id="6084164at2759"/>
<dbReference type="OMA" id="AENDGHF"/>
<organism evidence="3 5">
    <name type="scientific">Biomphalaria glabrata</name>
    <name type="common">Bloodfluke planorb</name>
    <name type="synonym">Freshwater snail</name>
    <dbReference type="NCBI Taxonomy" id="6526"/>
    <lineage>
        <taxon>Eukaryota</taxon>
        <taxon>Metazoa</taxon>
        <taxon>Spiralia</taxon>
        <taxon>Lophotrochozoa</taxon>
        <taxon>Mollusca</taxon>
        <taxon>Gastropoda</taxon>
        <taxon>Heterobranchia</taxon>
        <taxon>Euthyneura</taxon>
        <taxon>Panpulmonata</taxon>
        <taxon>Hygrophila</taxon>
        <taxon>Lymnaeoidea</taxon>
        <taxon>Planorbidae</taxon>
        <taxon>Biomphalaria</taxon>
    </lineage>
</organism>
<protein>
    <submittedName>
        <fullName evidence="4 5">Cobalamin binding intrinsic factor-like</fullName>
    </submittedName>
</protein>
<gene>
    <name evidence="4 5" type="primary">LOC106073785</name>
</gene>
<evidence type="ECO:0000313" key="3">
    <source>
        <dbReference type="Proteomes" id="UP001165740"/>
    </source>
</evidence>
<proteinExistence type="predicted"/>
<evidence type="ECO:0000313" key="5">
    <source>
        <dbReference type="RefSeq" id="XP_013089893.2"/>
    </source>
</evidence>
<dbReference type="AlphaFoldDB" id="A0A9U8EJW8"/>
<evidence type="ECO:0000256" key="1">
    <source>
        <dbReference type="SAM" id="SignalP"/>
    </source>
</evidence>
<dbReference type="KEGG" id="bgt:106073785"/>
<evidence type="ECO:0000313" key="4">
    <source>
        <dbReference type="RefSeq" id="XP_013089885.2"/>
    </source>
</evidence>
<dbReference type="RefSeq" id="XP_013089893.2">
    <property type="nucleotide sequence ID" value="XM_013234439.2"/>
</dbReference>
<dbReference type="PANTHER" id="PTHR10559">
    <property type="entry name" value="TRANSCOBALAMIN-1/GASTRIC INTRINSIC FACTOR"/>
    <property type="match status" value="1"/>
</dbReference>
<dbReference type="Gene3D" id="2.170.130.30">
    <property type="match status" value="1"/>
</dbReference>
<dbReference type="RefSeq" id="XP_013089885.2">
    <property type="nucleotide sequence ID" value="XM_013234431.2"/>
</dbReference>
<keyword evidence="3" id="KW-1185">Reference proteome</keyword>
<name>A0A9U8EJW8_BIOGL</name>
<dbReference type="Proteomes" id="UP001165740">
    <property type="component" value="Chromosome 1"/>
</dbReference>